<dbReference type="Proteomes" id="UP000011087">
    <property type="component" value="Unassembled WGS sequence"/>
</dbReference>
<dbReference type="HOGENOM" id="CLU_777173_0_0_1"/>
<evidence type="ECO:0000313" key="2">
    <source>
        <dbReference type="EMBL" id="EKX33355.1"/>
    </source>
</evidence>
<dbReference type="STRING" id="905079.L1IC00"/>
<organism evidence="2">
    <name type="scientific">Guillardia theta (strain CCMP2712)</name>
    <name type="common">Cryptophyte</name>
    <dbReference type="NCBI Taxonomy" id="905079"/>
    <lineage>
        <taxon>Eukaryota</taxon>
        <taxon>Cryptophyceae</taxon>
        <taxon>Pyrenomonadales</taxon>
        <taxon>Geminigeraceae</taxon>
        <taxon>Guillardia</taxon>
    </lineage>
</organism>
<dbReference type="InterPro" id="IPR001173">
    <property type="entry name" value="Glyco_trans_2-like"/>
</dbReference>
<reference evidence="4" key="2">
    <citation type="submission" date="2012-11" db="EMBL/GenBank/DDBJ databases">
        <authorList>
            <person name="Kuo A."/>
            <person name="Curtis B.A."/>
            <person name="Tanifuji G."/>
            <person name="Burki F."/>
            <person name="Gruber A."/>
            <person name="Irimia M."/>
            <person name="Maruyama S."/>
            <person name="Arias M.C."/>
            <person name="Ball S.G."/>
            <person name="Gile G.H."/>
            <person name="Hirakawa Y."/>
            <person name="Hopkins J.F."/>
            <person name="Rensing S.A."/>
            <person name="Schmutz J."/>
            <person name="Symeonidi A."/>
            <person name="Elias M."/>
            <person name="Eveleigh R.J."/>
            <person name="Herman E.K."/>
            <person name="Klute M.J."/>
            <person name="Nakayama T."/>
            <person name="Obornik M."/>
            <person name="Reyes-Prieto A."/>
            <person name="Armbrust E.V."/>
            <person name="Aves S.J."/>
            <person name="Beiko R.G."/>
            <person name="Coutinho P."/>
            <person name="Dacks J.B."/>
            <person name="Durnford D.G."/>
            <person name="Fast N.M."/>
            <person name="Green B.R."/>
            <person name="Grisdale C."/>
            <person name="Hempe F."/>
            <person name="Henrissat B."/>
            <person name="Hoppner M.P."/>
            <person name="Ishida K.-I."/>
            <person name="Kim E."/>
            <person name="Koreny L."/>
            <person name="Kroth P.G."/>
            <person name="Liu Y."/>
            <person name="Malik S.-B."/>
            <person name="Maier U.G."/>
            <person name="McRose D."/>
            <person name="Mock T."/>
            <person name="Neilson J.A."/>
            <person name="Onodera N.T."/>
            <person name="Poole A.M."/>
            <person name="Pritham E.J."/>
            <person name="Richards T.A."/>
            <person name="Rocap G."/>
            <person name="Roy S.W."/>
            <person name="Sarai C."/>
            <person name="Schaack S."/>
            <person name="Shirato S."/>
            <person name="Slamovits C.H."/>
            <person name="Spencer D.F."/>
            <person name="Suzuki S."/>
            <person name="Worden A.Z."/>
            <person name="Zauner S."/>
            <person name="Barry K."/>
            <person name="Bell C."/>
            <person name="Bharti A.K."/>
            <person name="Crow J.A."/>
            <person name="Grimwood J."/>
            <person name="Kramer R."/>
            <person name="Lindquist E."/>
            <person name="Lucas S."/>
            <person name="Salamov A."/>
            <person name="McFadden G.I."/>
            <person name="Lane C.E."/>
            <person name="Keeling P.J."/>
            <person name="Gray M.W."/>
            <person name="Grigoriev I.V."/>
            <person name="Archibald J.M."/>
        </authorList>
    </citation>
    <scope>NUCLEOTIDE SEQUENCE</scope>
    <source>
        <strain evidence="4">CCMP2712</strain>
    </source>
</reference>
<dbReference type="OrthoDB" id="9876900at2759"/>
<dbReference type="InterPro" id="IPR029044">
    <property type="entry name" value="Nucleotide-diphossugar_trans"/>
</dbReference>
<dbReference type="SUPFAM" id="SSF53448">
    <property type="entry name" value="Nucleotide-diphospho-sugar transferases"/>
    <property type="match status" value="1"/>
</dbReference>
<accession>L1IC00</accession>
<protein>
    <recommendedName>
        <fullName evidence="1">Glycosyltransferase 2-like domain-containing protein</fullName>
    </recommendedName>
</protein>
<dbReference type="CDD" id="cd00761">
    <property type="entry name" value="Glyco_tranf_GTA_type"/>
    <property type="match status" value="1"/>
</dbReference>
<name>L1IC00_GUITC</name>
<evidence type="ECO:0000313" key="4">
    <source>
        <dbReference type="Proteomes" id="UP000011087"/>
    </source>
</evidence>
<dbReference type="EnsemblProtists" id="EKX33355">
    <property type="protein sequence ID" value="EKX33355"/>
    <property type="gene ID" value="GUITHDRAFT_120473"/>
</dbReference>
<dbReference type="PANTHER" id="PTHR43685">
    <property type="entry name" value="GLYCOSYLTRANSFERASE"/>
    <property type="match status" value="1"/>
</dbReference>
<dbReference type="OMA" id="KFIVICD"/>
<dbReference type="GeneID" id="17290078"/>
<dbReference type="AlphaFoldDB" id="L1IC00"/>
<dbReference type="Gene3D" id="3.90.550.10">
    <property type="entry name" value="Spore Coat Polysaccharide Biosynthesis Protein SpsA, Chain A"/>
    <property type="match status" value="1"/>
</dbReference>
<feature type="domain" description="Glycosyltransferase 2-like" evidence="1">
    <location>
        <begin position="124"/>
        <end position="257"/>
    </location>
</feature>
<evidence type="ECO:0000313" key="3">
    <source>
        <dbReference type="EnsemblProtists" id="EKX33355"/>
    </source>
</evidence>
<dbReference type="Pfam" id="PF00535">
    <property type="entry name" value="Glycos_transf_2"/>
    <property type="match status" value="1"/>
</dbReference>
<dbReference type="EMBL" id="JH993145">
    <property type="protein sequence ID" value="EKX33355.1"/>
    <property type="molecule type" value="Genomic_DNA"/>
</dbReference>
<gene>
    <name evidence="2" type="ORF">GUITHDRAFT_120473</name>
</gene>
<reference evidence="3" key="3">
    <citation type="submission" date="2015-06" db="UniProtKB">
        <authorList>
            <consortium name="EnsemblProtists"/>
        </authorList>
    </citation>
    <scope>IDENTIFICATION</scope>
</reference>
<dbReference type="PaxDb" id="55529-EKX33355"/>
<dbReference type="PANTHER" id="PTHR43685:SF2">
    <property type="entry name" value="GLYCOSYLTRANSFERASE 2-LIKE DOMAIN-CONTAINING PROTEIN"/>
    <property type="match status" value="1"/>
</dbReference>
<evidence type="ECO:0000259" key="1">
    <source>
        <dbReference type="Pfam" id="PF00535"/>
    </source>
</evidence>
<reference evidence="2 4" key="1">
    <citation type="journal article" date="2012" name="Nature">
        <title>Algal genomes reveal evolutionary mosaicism and the fate of nucleomorphs.</title>
        <authorList>
            <consortium name="DOE Joint Genome Institute"/>
            <person name="Curtis B.A."/>
            <person name="Tanifuji G."/>
            <person name="Burki F."/>
            <person name="Gruber A."/>
            <person name="Irimia M."/>
            <person name="Maruyama S."/>
            <person name="Arias M.C."/>
            <person name="Ball S.G."/>
            <person name="Gile G.H."/>
            <person name="Hirakawa Y."/>
            <person name="Hopkins J.F."/>
            <person name="Kuo A."/>
            <person name="Rensing S.A."/>
            <person name="Schmutz J."/>
            <person name="Symeonidi A."/>
            <person name="Elias M."/>
            <person name="Eveleigh R.J."/>
            <person name="Herman E.K."/>
            <person name="Klute M.J."/>
            <person name="Nakayama T."/>
            <person name="Obornik M."/>
            <person name="Reyes-Prieto A."/>
            <person name="Armbrust E.V."/>
            <person name="Aves S.J."/>
            <person name="Beiko R.G."/>
            <person name="Coutinho P."/>
            <person name="Dacks J.B."/>
            <person name="Durnford D.G."/>
            <person name="Fast N.M."/>
            <person name="Green B.R."/>
            <person name="Grisdale C.J."/>
            <person name="Hempel F."/>
            <person name="Henrissat B."/>
            <person name="Hoppner M.P."/>
            <person name="Ishida K."/>
            <person name="Kim E."/>
            <person name="Koreny L."/>
            <person name="Kroth P.G."/>
            <person name="Liu Y."/>
            <person name="Malik S.B."/>
            <person name="Maier U.G."/>
            <person name="McRose D."/>
            <person name="Mock T."/>
            <person name="Neilson J.A."/>
            <person name="Onodera N.T."/>
            <person name="Poole A.M."/>
            <person name="Pritham E.J."/>
            <person name="Richards T.A."/>
            <person name="Rocap G."/>
            <person name="Roy S.W."/>
            <person name="Sarai C."/>
            <person name="Schaack S."/>
            <person name="Shirato S."/>
            <person name="Slamovits C.H."/>
            <person name="Spencer D.F."/>
            <person name="Suzuki S."/>
            <person name="Worden A.Z."/>
            <person name="Zauner S."/>
            <person name="Barry K."/>
            <person name="Bell C."/>
            <person name="Bharti A.K."/>
            <person name="Crow J.A."/>
            <person name="Grimwood J."/>
            <person name="Kramer R."/>
            <person name="Lindquist E."/>
            <person name="Lucas S."/>
            <person name="Salamov A."/>
            <person name="McFadden G.I."/>
            <person name="Lane C.E."/>
            <person name="Keeling P.J."/>
            <person name="Gray M.W."/>
            <person name="Grigoriev I.V."/>
            <person name="Archibald J.M."/>
        </authorList>
    </citation>
    <scope>NUCLEOTIDE SEQUENCE</scope>
    <source>
        <strain evidence="2 4">CCMP2712</strain>
    </source>
</reference>
<dbReference type="KEGG" id="gtt:GUITHDRAFT_120473"/>
<keyword evidence="4" id="KW-1185">Reference proteome</keyword>
<sequence length="357" mass="39927">MWMPPMLAGKGAFMVDTLQVHEVPIVLQRVVRDSTGLTELHVLSTSWADAVENANIFCSRWSCSPSALRSLAEQLEEVQTGLAGGQRRGSGGREQLNLAKFLFPECPKSFWEERGEGVEEQQISVVVPSHNHAPFVVTALLSLNESARYMWERRCKDGGRCLPVEVLVVDDASTDETSRRVAEFQQRCQLTSSRWMRVRSVRNKRRLGAARSRNIGVEESTGNFILFLDADDIVLQGHLLLLAAAIASNSSFLAVRSRIQLWDAEAGRSLMEEVSWRWKEAIERGAPTNLVVRKEAHQCVGGFPADLPRGEDMVYAQKIELLASHVGGVLAKVQEETVRYNRRAGNSLDRQRDKFAV</sequence>
<dbReference type="InterPro" id="IPR050834">
    <property type="entry name" value="Glycosyltransf_2"/>
</dbReference>
<proteinExistence type="predicted"/>
<dbReference type="RefSeq" id="XP_005820335.1">
    <property type="nucleotide sequence ID" value="XM_005820278.1"/>
</dbReference>